<reference evidence="3" key="1">
    <citation type="submission" date="2016-06" db="UniProtKB">
        <authorList>
            <consortium name="WormBaseParasite"/>
        </authorList>
    </citation>
    <scope>IDENTIFICATION</scope>
</reference>
<dbReference type="WBParaSite" id="OFLC_0001087701-mRNA-1">
    <property type="protein sequence ID" value="OFLC_0001087701-mRNA-1"/>
    <property type="gene ID" value="OFLC_0001087701"/>
</dbReference>
<evidence type="ECO:0000313" key="2">
    <source>
        <dbReference type="Proteomes" id="UP000267606"/>
    </source>
</evidence>
<proteinExistence type="predicted"/>
<organism evidence="3">
    <name type="scientific">Onchocerca flexuosa</name>
    <dbReference type="NCBI Taxonomy" id="387005"/>
    <lineage>
        <taxon>Eukaryota</taxon>
        <taxon>Metazoa</taxon>
        <taxon>Ecdysozoa</taxon>
        <taxon>Nematoda</taxon>
        <taxon>Chromadorea</taxon>
        <taxon>Rhabditida</taxon>
        <taxon>Spirurina</taxon>
        <taxon>Spiruromorpha</taxon>
        <taxon>Filarioidea</taxon>
        <taxon>Onchocercidae</taxon>
        <taxon>Onchocerca</taxon>
    </lineage>
</organism>
<protein>
    <submittedName>
        <fullName evidence="3">Oxidoreductase</fullName>
    </submittedName>
</protein>
<evidence type="ECO:0000313" key="3">
    <source>
        <dbReference type="WBParaSite" id="OFLC_0001087701-mRNA-1"/>
    </source>
</evidence>
<sequence length="58" mass="6462">MLPPDTSLNTAEGIDGNGWNRNMLFGLRPTCGWLEKFFDLLFPPDEKLETVAFCGASQ</sequence>
<evidence type="ECO:0000313" key="1">
    <source>
        <dbReference type="EMBL" id="VDO72068.1"/>
    </source>
</evidence>
<dbReference type="Proteomes" id="UP000267606">
    <property type="component" value="Unassembled WGS sequence"/>
</dbReference>
<accession>A0A183HTR5</accession>
<name>A0A183HTR5_9BILA</name>
<dbReference type="EMBL" id="UZAJ01015016">
    <property type="protein sequence ID" value="VDO72068.1"/>
    <property type="molecule type" value="Genomic_DNA"/>
</dbReference>
<keyword evidence="2" id="KW-1185">Reference proteome</keyword>
<reference evidence="1 2" key="2">
    <citation type="submission" date="2018-11" db="EMBL/GenBank/DDBJ databases">
        <authorList>
            <consortium name="Pathogen Informatics"/>
        </authorList>
    </citation>
    <scope>NUCLEOTIDE SEQUENCE [LARGE SCALE GENOMIC DNA]</scope>
</reference>
<gene>
    <name evidence="1" type="ORF">OFLC_LOCUS10877</name>
</gene>
<dbReference type="AlphaFoldDB" id="A0A183HTR5"/>